<organism evidence="1 2">
    <name type="scientific">Rossellomorea vietnamensis</name>
    <dbReference type="NCBI Taxonomy" id="218284"/>
    <lineage>
        <taxon>Bacteria</taxon>
        <taxon>Bacillati</taxon>
        <taxon>Bacillota</taxon>
        <taxon>Bacilli</taxon>
        <taxon>Bacillales</taxon>
        <taxon>Bacillaceae</taxon>
        <taxon>Rossellomorea</taxon>
    </lineage>
</organism>
<name>A0ACD4CCX0_9BACI</name>
<dbReference type="EMBL" id="CP104558">
    <property type="protein sequence ID" value="UXH46515.1"/>
    <property type="molecule type" value="Genomic_DNA"/>
</dbReference>
<evidence type="ECO:0000313" key="1">
    <source>
        <dbReference type="EMBL" id="UXH46515.1"/>
    </source>
</evidence>
<evidence type="ECO:0000313" key="2">
    <source>
        <dbReference type="Proteomes" id="UP001064027"/>
    </source>
</evidence>
<dbReference type="Proteomes" id="UP001064027">
    <property type="component" value="Chromosome"/>
</dbReference>
<keyword evidence="2" id="KW-1185">Reference proteome</keyword>
<gene>
    <name evidence="1" type="ORF">N5C46_10865</name>
</gene>
<proteinExistence type="predicted"/>
<protein>
    <submittedName>
        <fullName evidence="1">PAS domain S-box protein</fullName>
    </submittedName>
</protein>
<accession>A0ACD4CCX0</accession>
<sequence>MNVSIAEVDYKEVMEYSRDPLIIHTDYKVLYINHAAEEFFRSTKESMMGASPLDIFQESSKAAISRRIQSAYGKPADVIEETVFRMDGTRVEVELYCHPVKFGDTKAIQTYVWDITSRKETEKNQHDMNEEINELSATIVPLIDDVAVLPLRGKINQVKAMTLLDLIPGKVRDQNVNRLIIDFSGVYTLDRMVIDYLFKITNVLSLLGVHSIISGIRPELAVEAIEVGVDLSTIPTVANVKEALAQIGMILQEQH</sequence>
<reference evidence="1" key="1">
    <citation type="submission" date="2022-09" db="EMBL/GenBank/DDBJ databases">
        <title>Complete genome sequence of Rossellomorea vietnamensis strain RL-WG62, a newly isolated PGPR with the potential for plant salinity stress alleviation.</title>
        <authorList>
            <person name="Ren L."/>
            <person name="Wang G."/>
            <person name="Hu H."/>
        </authorList>
    </citation>
    <scope>NUCLEOTIDE SEQUENCE</scope>
    <source>
        <strain evidence="1">RL-WG62</strain>
    </source>
</reference>